<comment type="caution">
    <text evidence="2">The sequence shown here is derived from an EMBL/GenBank/DDBJ whole genome shotgun (WGS) entry which is preliminary data.</text>
</comment>
<organism evidence="2 3">
    <name type="scientific">Riccia sorocarpa</name>
    <dbReference type="NCBI Taxonomy" id="122646"/>
    <lineage>
        <taxon>Eukaryota</taxon>
        <taxon>Viridiplantae</taxon>
        <taxon>Streptophyta</taxon>
        <taxon>Embryophyta</taxon>
        <taxon>Marchantiophyta</taxon>
        <taxon>Marchantiopsida</taxon>
        <taxon>Marchantiidae</taxon>
        <taxon>Marchantiales</taxon>
        <taxon>Ricciaceae</taxon>
        <taxon>Riccia</taxon>
    </lineage>
</organism>
<reference evidence="2 3" key="1">
    <citation type="submission" date="2024-09" db="EMBL/GenBank/DDBJ databases">
        <title>Chromosome-scale assembly of Riccia sorocarpa.</title>
        <authorList>
            <person name="Paukszto L."/>
        </authorList>
    </citation>
    <scope>NUCLEOTIDE SEQUENCE [LARGE SCALE GENOMIC DNA]</scope>
    <source>
        <strain evidence="2">LP-2024</strain>
        <tissue evidence="2">Aerial parts of the thallus</tissue>
    </source>
</reference>
<keyword evidence="1" id="KW-0175">Coiled coil</keyword>
<proteinExistence type="predicted"/>
<keyword evidence="3" id="KW-1185">Reference proteome</keyword>
<sequence length="167" mass="19410">MPFDRIRYPRSREEVLQELHVRAKSSQHGERIDQALEGKEKTNVEARVKELKAKMETISKEKTAALEEVKKKDKKINNLQVQWINRQEVEDKDVILGNLRDAFETIYKAMKEVPMKEKKKISFTQLADQVKGDYENLLKEHRGDFELFKTSLLSETAAPTTSGRSSF</sequence>
<gene>
    <name evidence="2" type="ORF">R1sor_014730</name>
</gene>
<evidence type="ECO:0000313" key="2">
    <source>
        <dbReference type="EMBL" id="KAL3688421.1"/>
    </source>
</evidence>
<accession>A0ABD3HEG6</accession>
<dbReference type="Proteomes" id="UP001633002">
    <property type="component" value="Unassembled WGS sequence"/>
</dbReference>
<dbReference type="AlphaFoldDB" id="A0ABD3HEG6"/>
<protein>
    <submittedName>
        <fullName evidence="2">Uncharacterized protein</fullName>
    </submittedName>
</protein>
<evidence type="ECO:0000256" key="1">
    <source>
        <dbReference type="SAM" id="Coils"/>
    </source>
</evidence>
<dbReference type="EMBL" id="JBJQOH010000004">
    <property type="protein sequence ID" value="KAL3688421.1"/>
    <property type="molecule type" value="Genomic_DNA"/>
</dbReference>
<evidence type="ECO:0000313" key="3">
    <source>
        <dbReference type="Proteomes" id="UP001633002"/>
    </source>
</evidence>
<feature type="coiled-coil region" evidence="1">
    <location>
        <begin position="41"/>
        <end position="82"/>
    </location>
</feature>
<name>A0ABD3HEG6_9MARC</name>